<keyword evidence="4" id="KW-1133">Transmembrane helix</keyword>
<feature type="transmembrane region" description="Helical" evidence="4">
    <location>
        <begin position="141"/>
        <end position="174"/>
    </location>
</feature>
<feature type="transmembrane region" description="Helical" evidence="4">
    <location>
        <begin position="209"/>
        <end position="230"/>
    </location>
</feature>
<dbReference type="Pfam" id="PF13414">
    <property type="entry name" value="TPR_11"/>
    <property type="match status" value="1"/>
</dbReference>
<feature type="repeat" description="TPR" evidence="3">
    <location>
        <begin position="480"/>
        <end position="513"/>
    </location>
</feature>
<organism evidence="5 6">
    <name type="scientific">candidate division WWE3 bacterium CG23_combo_of_CG06-09_8_20_14_all_40_14</name>
    <dbReference type="NCBI Taxonomy" id="1975095"/>
    <lineage>
        <taxon>Bacteria</taxon>
        <taxon>Katanobacteria</taxon>
    </lineage>
</organism>
<evidence type="ECO:0000256" key="1">
    <source>
        <dbReference type="ARBA" id="ARBA00022737"/>
    </source>
</evidence>
<evidence type="ECO:0000256" key="4">
    <source>
        <dbReference type="SAM" id="Phobius"/>
    </source>
</evidence>
<feature type="transmembrane region" description="Helical" evidence="4">
    <location>
        <begin position="347"/>
        <end position="370"/>
    </location>
</feature>
<dbReference type="AlphaFoldDB" id="A0A2G9XBN6"/>
<feature type="transmembrane region" description="Helical" evidence="4">
    <location>
        <begin position="68"/>
        <end position="86"/>
    </location>
</feature>
<dbReference type="PANTHER" id="PTHR44227">
    <property type="match status" value="1"/>
</dbReference>
<keyword evidence="4" id="KW-0472">Membrane</keyword>
<feature type="repeat" description="TPR" evidence="3">
    <location>
        <begin position="514"/>
        <end position="547"/>
    </location>
</feature>
<keyword evidence="4" id="KW-0812">Transmembrane</keyword>
<feature type="repeat" description="TPR" evidence="3">
    <location>
        <begin position="446"/>
        <end position="479"/>
    </location>
</feature>
<feature type="transmembrane region" description="Helical" evidence="4">
    <location>
        <begin position="376"/>
        <end position="394"/>
    </location>
</feature>
<reference evidence="5 6" key="1">
    <citation type="submission" date="2017-09" db="EMBL/GenBank/DDBJ databases">
        <title>Depth-based differentiation of microbial function through sediment-hosted aquifers and enrichment of novel symbionts in the deep terrestrial subsurface.</title>
        <authorList>
            <person name="Probst A.J."/>
            <person name="Ladd B."/>
            <person name="Jarett J.K."/>
            <person name="Geller-Mcgrath D.E."/>
            <person name="Sieber C.M."/>
            <person name="Emerson J.B."/>
            <person name="Anantharaman K."/>
            <person name="Thomas B.C."/>
            <person name="Malmstrom R."/>
            <person name="Stieglmeier M."/>
            <person name="Klingl A."/>
            <person name="Woyke T."/>
            <person name="Ryan C.M."/>
            <person name="Banfield J.F."/>
        </authorList>
    </citation>
    <scope>NUCLEOTIDE SEQUENCE [LARGE SCALE GENOMIC DNA]</scope>
    <source>
        <strain evidence="5">CG23_combo_of_CG06-09_8_20_14_all_40_14</strain>
    </source>
</reference>
<dbReference type="EMBL" id="PCQY01000032">
    <property type="protein sequence ID" value="PIP04374.1"/>
    <property type="molecule type" value="Genomic_DNA"/>
</dbReference>
<evidence type="ECO:0000256" key="3">
    <source>
        <dbReference type="PROSITE-ProRule" id="PRU00339"/>
    </source>
</evidence>
<dbReference type="Gene3D" id="1.25.40.10">
    <property type="entry name" value="Tetratricopeptide repeat domain"/>
    <property type="match status" value="1"/>
</dbReference>
<keyword evidence="2 3" id="KW-0802">TPR repeat</keyword>
<feature type="transmembrane region" description="Helical" evidence="4">
    <location>
        <begin position="106"/>
        <end position="129"/>
    </location>
</feature>
<feature type="transmembrane region" description="Helical" evidence="4">
    <location>
        <begin position="406"/>
        <end position="423"/>
    </location>
</feature>
<keyword evidence="1" id="KW-0677">Repeat</keyword>
<name>A0A2G9XBN6_UNCKA</name>
<dbReference type="SMART" id="SM00028">
    <property type="entry name" value="TPR"/>
    <property type="match status" value="3"/>
</dbReference>
<sequence length="557" mass="63955">MKLTKTQKKFVKKNIRKKSLRDISKNLNIPLEDLGIHIKETWGKEKFNDLESPRDILRPQSIKYNKKLVFVFLAFLVFVCYLNSLGNDFVSDDIPIISANSQINNISYIFGPLIFNIRNTVIFLTNKLFGLDPMYFRLPNILLHLGVSYLLFILAAELVSETVGLITAIVFAVHPLAVEAVAWISGGPYVFTAFLILLMLYFYLKNKKLLSLLMFFASVNILIHSAPLGLLPFAFETSRGTLKKNWKRTVPYIVVIASIIPISITLAKQRAESLHLEHYQEKTLMSPLLQIPTAVGEYLKLMFFPKDLTLYHTEISFSPVSFSLHFFVFMCVVLLLFFLYKKSRPLIFWPLLFLIALSATLTPFGISWIVAERYSYFASAGIFVLVAWTMEKTIKKLSKENYPKALYLSLAIIIIPLSIRTIVRNRDWRSHDTLWIATAKFSPSSPQNHNNLGDYYGRHKQYEKAIEEFKKAIELKPGYADAYHNLANVYGETGDIENAIENYQNAIKYNQNLWQSYQNLGAIYFNSGDKEKAKKYLKKALELNPENKNLKGIVDTL</sequence>
<proteinExistence type="predicted"/>
<accession>A0A2G9XBN6</accession>
<evidence type="ECO:0000256" key="2">
    <source>
        <dbReference type="ARBA" id="ARBA00022803"/>
    </source>
</evidence>
<evidence type="ECO:0000313" key="5">
    <source>
        <dbReference type="EMBL" id="PIP04374.1"/>
    </source>
</evidence>
<dbReference type="SUPFAM" id="SSF48452">
    <property type="entry name" value="TPR-like"/>
    <property type="match status" value="1"/>
</dbReference>
<dbReference type="PROSITE" id="PS50293">
    <property type="entry name" value="TPR_REGION"/>
    <property type="match status" value="3"/>
</dbReference>
<dbReference type="InterPro" id="IPR011990">
    <property type="entry name" value="TPR-like_helical_dom_sf"/>
</dbReference>
<dbReference type="Proteomes" id="UP000231388">
    <property type="component" value="Unassembled WGS sequence"/>
</dbReference>
<evidence type="ECO:0000313" key="6">
    <source>
        <dbReference type="Proteomes" id="UP000231388"/>
    </source>
</evidence>
<gene>
    <name evidence="5" type="ORF">COX53_02640</name>
</gene>
<dbReference type="InterPro" id="IPR052346">
    <property type="entry name" value="O-mannosyl-transferase_TMTC"/>
</dbReference>
<dbReference type="InterPro" id="IPR019734">
    <property type="entry name" value="TPR_rpt"/>
</dbReference>
<feature type="transmembrane region" description="Helical" evidence="4">
    <location>
        <begin position="180"/>
        <end position="202"/>
    </location>
</feature>
<feature type="transmembrane region" description="Helical" evidence="4">
    <location>
        <begin position="317"/>
        <end position="340"/>
    </location>
</feature>
<comment type="caution">
    <text evidence="5">The sequence shown here is derived from an EMBL/GenBank/DDBJ whole genome shotgun (WGS) entry which is preliminary data.</text>
</comment>
<feature type="transmembrane region" description="Helical" evidence="4">
    <location>
        <begin position="250"/>
        <end position="267"/>
    </location>
</feature>
<dbReference type="PROSITE" id="PS50005">
    <property type="entry name" value="TPR"/>
    <property type="match status" value="3"/>
</dbReference>
<dbReference type="SMART" id="SM00671">
    <property type="entry name" value="SEL1"/>
    <property type="match status" value="3"/>
</dbReference>
<protein>
    <submittedName>
        <fullName evidence="5">Uncharacterized protein</fullName>
    </submittedName>
</protein>
<dbReference type="Pfam" id="PF13181">
    <property type="entry name" value="TPR_8"/>
    <property type="match status" value="1"/>
</dbReference>
<dbReference type="InterPro" id="IPR006597">
    <property type="entry name" value="Sel1-like"/>
</dbReference>
<dbReference type="PANTHER" id="PTHR44227:SF3">
    <property type="entry name" value="PROTEIN O-MANNOSYL-TRANSFERASE TMTC4"/>
    <property type="match status" value="1"/>
</dbReference>